<feature type="domain" description="TonB-dependent receptor plug" evidence="14">
    <location>
        <begin position="121"/>
        <end position="226"/>
    </location>
</feature>
<dbReference type="Pfam" id="PF13715">
    <property type="entry name" value="CarbopepD_reg_2"/>
    <property type="match status" value="1"/>
</dbReference>
<name>A0A5C6RMJ0_9BACT</name>
<evidence type="ECO:0000256" key="5">
    <source>
        <dbReference type="ARBA" id="ARBA00022729"/>
    </source>
</evidence>
<dbReference type="Proteomes" id="UP000321580">
    <property type="component" value="Unassembled WGS sequence"/>
</dbReference>
<feature type="domain" description="TonB-dependent receptor-like beta-barrel" evidence="13">
    <location>
        <begin position="285"/>
        <end position="735"/>
    </location>
</feature>
<dbReference type="Gene3D" id="2.170.130.10">
    <property type="entry name" value="TonB-dependent receptor, plug domain"/>
    <property type="match status" value="1"/>
</dbReference>
<gene>
    <name evidence="15" type="ORF">FRY97_09635</name>
</gene>
<comment type="subcellular location">
    <subcellularLocation>
        <location evidence="1 10">Cell outer membrane</location>
        <topology evidence="1 10">Multi-pass membrane protein</topology>
    </subcellularLocation>
</comment>
<dbReference type="EMBL" id="VOOR01000016">
    <property type="protein sequence ID" value="TXB63423.1"/>
    <property type="molecule type" value="Genomic_DNA"/>
</dbReference>
<evidence type="ECO:0000313" key="16">
    <source>
        <dbReference type="Proteomes" id="UP000321580"/>
    </source>
</evidence>
<dbReference type="PROSITE" id="PS52016">
    <property type="entry name" value="TONB_DEPENDENT_REC_3"/>
    <property type="match status" value="1"/>
</dbReference>
<dbReference type="Pfam" id="PF07715">
    <property type="entry name" value="Plug"/>
    <property type="match status" value="1"/>
</dbReference>
<dbReference type="PANTHER" id="PTHR30069">
    <property type="entry name" value="TONB-DEPENDENT OUTER MEMBRANE RECEPTOR"/>
    <property type="match status" value="1"/>
</dbReference>
<evidence type="ECO:0000256" key="12">
    <source>
        <dbReference type="SAM" id="SignalP"/>
    </source>
</evidence>
<dbReference type="Gene3D" id="2.40.170.20">
    <property type="entry name" value="TonB-dependent receptor, beta-barrel domain"/>
    <property type="match status" value="1"/>
</dbReference>
<evidence type="ECO:0000256" key="3">
    <source>
        <dbReference type="ARBA" id="ARBA00022452"/>
    </source>
</evidence>
<dbReference type="InterPro" id="IPR008969">
    <property type="entry name" value="CarboxyPept-like_regulatory"/>
</dbReference>
<dbReference type="InterPro" id="IPR036942">
    <property type="entry name" value="Beta-barrel_TonB_sf"/>
</dbReference>
<dbReference type="Pfam" id="PF00593">
    <property type="entry name" value="TonB_dep_Rec_b-barrel"/>
    <property type="match status" value="1"/>
</dbReference>
<reference evidence="15 16" key="1">
    <citation type="submission" date="2019-08" db="EMBL/GenBank/DDBJ databases">
        <title>Genome of Phaeodactylibacter luteus.</title>
        <authorList>
            <person name="Bowman J.P."/>
        </authorList>
    </citation>
    <scope>NUCLEOTIDE SEQUENCE [LARGE SCALE GENOMIC DNA]</scope>
    <source>
        <strain evidence="15 16">KCTC 42180</strain>
    </source>
</reference>
<evidence type="ECO:0000256" key="2">
    <source>
        <dbReference type="ARBA" id="ARBA00022448"/>
    </source>
</evidence>
<evidence type="ECO:0000256" key="9">
    <source>
        <dbReference type="ARBA" id="ARBA00023237"/>
    </source>
</evidence>
<keyword evidence="6 11" id="KW-0798">TonB box</keyword>
<evidence type="ECO:0000256" key="10">
    <source>
        <dbReference type="PROSITE-ProRule" id="PRU01360"/>
    </source>
</evidence>
<dbReference type="PANTHER" id="PTHR30069:SF29">
    <property type="entry name" value="HEMOGLOBIN AND HEMOGLOBIN-HAPTOGLOBIN-BINDING PROTEIN 1-RELATED"/>
    <property type="match status" value="1"/>
</dbReference>
<dbReference type="Gene3D" id="2.60.40.1120">
    <property type="entry name" value="Carboxypeptidase-like, regulatory domain"/>
    <property type="match status" value="1"/>
</dbReference>
<dbReference type="GO" id="GO:0044718">
    <property type="term" value="P:siderophore transmembrane transport"/>
    <property type="evidence" value="ECO:0007669"/>
    <property type="project" value="TreeGrafter"/>
</dbReference>
<keyword evidence="4 10" id="KW-0812">Transmembrane</keyword>
<evidence type="ECO:0000313" key="15">
    <source>
        <dbReference type="EMBL" id="TXB63423.1"/>
    </source>
</evidence>
<evidence type="ECO:0000259" key="14">
    <source>
        <dbReference type="Pfam" id="PF07715"/>
    </source>
</evidence>
<evidence type="ECO:0000256" key="11">
    <source>
        <dbReference type="RuleBase" id="RU003357"/>
    </source>
</evidence>
<dbReference type="InterPro" id="IPR039426">
    <property type="entry name" value="TonB-dep_rcpt-like"/>
</dbReference>
<dbReference type="GO" id="GO:0015344">
    <property type="term" value="F:siderophore uptake transmembrane transporter activity"/>
    <property type="evidence" value="ECO:0007669"/>
    <property type="project" value="TreeGrafter"/>
</dbReference>
<comment type="similarity">
    <text evidence="10 11">Belongs to the TonB-dependent receptor family.</text>
</comment>
<evidence type="ECO:0000256" key="4">
    <source>
        <dbReference type="ARBA" id="ARBA00022692"/>
    </source>
</evidence>
<dbReference type="InterPro" id="IPR037066">
    <property type="entry name" value="Plug_dom_sf"/>
</dbReference>
<feature type="signal peptide" evidence="12">
    <location>
        <begin position="1"/>
        <end position="23"/>
    </location>
</feature>
<keyword evidence="16" id="KW-1185">Reference proteome</keyword>
<evidence type="ECO:0000256" key="7">
    <source>
        <dbReference type="ARBA" id="ARBA00023136"/>
    </source>
</evidence>
<sequence>MLQIMQKLILVLLGALISFGAAAQLTPVSGTVKDAVTGEPLIGATILLGETGSITNFDGTFELMQPQGAFSITVRYVGYAAYTEEVRIGEQPLSGLDISLQPQATVLETATVTSGKYQKPLSEVTVSLEVLQPQLIENTGKITLDEALEKIPGVTIIDGQANIRGGSGYSQGAGSRVLLLVDDIPILSADAGFPNWDDVPVENLAQVEIVKGAASALYGSAALNGIINVRTAYAKSQPETEAAIFNTHFFSPEDERLKWWDRAPSTVGASLAHRRKIGKLDLVLGGYYLNEDSYNKDSYKRTGRLNFSTRYRATERLTLGLNGNFNAGETASFFYWAADTAAYVGAPSTYATRTRLRFNIDPTLTYYDRGNNRHRILSRFYNIDNDNDNNQGNSSDMYYAEYQFQRRMASKDLVFTAGLVASGTDIEAELYGDTTFTSRNLAAYAQLDKKFWGKLNASFGIRYEDNLLRNPGFEYDGGTVAPSDEQEAKPVARLGLNYQALKATFLRASIGQGYRYPTVAEKYIVTDAGAIRIVPNPSLQSETGWTAELGVKQGFRLGQFEGFLDLALFRSRYADMMEFNIVGLSFQAINIGDTQIDGFELTAAGRGNIGPIPFSLLAGYTFTDPRFVQFDNTPSQAGQTPTQGQINANNSSLDDNLLKYRSRHLFKADLEATFGKAKIGIEGFYNSQIEAIDAAFFLIVRGLSDFRAANTKGFTVINLRGSYQLTPWAKASLLLNNIANEQYSTRPGLLEAPRNLTFRLDFDF</sequence>
<evidence type="ECO:0000256" key="1">
    <source>
        <dbReference type="ARBA" id="ARBA00004571"/>
    </source>
</evidence>
<dbReference type="InterPro" id="IPR012910">
    <property type="entry name" value="Plug_dom"/>
</dbReference>
<dbReference type="GO" id="GO:0009279">
    <property type="term" value="C:cell outer membrane"/>
    <property type="evidence" value="ECO:0007669"/>
    <property type="project" value="UniProtKB-SubCell"/>
</dbReference>
<evidence type="ECO:0000256" key="6">
    <source>
        <dbReference type="ARBA" id="ARBA00023077"/>
    </source>
</evidence>
<keyword evidence="7 10" id="KW-0472">Membrane</keyword>
<feature type="chain" id="PRO_5022934100" evidence="12">
    <location>
        <begin position="24"/>
        <end position="764"/>
    </location>
</feature>
<keyword evidence="2 10" id="KW-0813">Transport</keyword>
<organism evidence="15 16">
    <name type="scientific">Phaeodactylibacter luteus</name>
    <dbReference type="NCBI Taxonomy" id="1564516"/>
    <lineage>
        <taxon>Bacteria</taxon>
        <taxon>Pseudomonadati</taxon>
        <taxon>Bacteroidota</taxon>
        <taxon>Saprospiria</taxon>
        <taxon>Saprospirales</taxon>
        <taxon>Haliscomenobacteraceae</taxon>
        <taxon>Phaeodactylibacter</taxon>
    </lineage>
</organism>
<dbReference type="InterPro" id="IPR000531">
    <property type="entry name" value="Beta-barrel_TonB"/>
</dbReference>
<keyword evidence="5 12" id="KW-0732">Signal</keyword>
<keyword evidence="8 15" id="KW-0675">Receptor</keyword>
<keyword evidence="3 10" id="KW-1134">Transmembrane beta strand</keyword>
<keyword evidence="9 10" id="KW-0998">Cell outer membrane</keyword>
<protein>
    <submittedName>
        <fullName evidence="15">TonB-dependent receptor</fullName>
    </submittedName>
</protein>
<proteinExistence type="inferred from homology"/>
<comment type="caution">
    <text evidence="15">The sequence shown here is derived from an EMBL/GenBank/DDBJ whole genome shotgun (WGS) entry which is preliminary data.</text>
</comment>
<evidence type="ECO:0000259" key="13">
    <source>
        <dbReference type="Pfam" id="PF00593"/>
    </source>
</evidence>
<dbReference type="OrthoDB" id="9764669at2"/>
<dbReference type="AlphaFoldDB" id="A0A5C6RMJ0"/>
<evidence type="ECO:0000256" key="8">
    <source>
        <dbReference type="ARBA" id="ARBA00023170"/>
    </source>
</evidence>
<dbReference type="SUPFAM" id="SSF56935">
    <property type="entry name" value="Porins"/>
    <property type="match status" value="1"/>
</dbReference>
<accession>A0A5C6RMJ0</accession>
<dbReference type="SUPFAM" id="SSF49464">
    <property type="entry name" value="Carboxypeptidase regulatory domain-like"/>
    <property type="match status" value="1"/>
</dbReference>